<keyword evidence="2" id="KW-1185">Reference proteome</keyword>
<sequence>MLPARARPRRYGGLALLTRCVEELMEMLKLQISLGAVSAEEGKIAQQVAEGALSFRDKQVGDIMTPLEDAYFLSSRTKLGYDAIREIFETGYSLLAELERGRGAEAVWSINDLKNNITTLQGRIPIYGMDKHDYRGLLYTKDNMKADLMLADPEDEMKVGDFIQIFNRKVETFFEETKLVQCLNAFKKGGTHMGLVRKVGSLL</sequence>
<comment type="caution">
    <text evidence="1">The sequence shown here is derived from an EMBL/GenBank/DDBJ whole genome shotgun (WGS) entry which is preliminary data.</text>
</comment>
<gene>
    <name evidence="1" type="ORF">SCF082_LOCUS27733</name>
</gene>
<dbReference type="PANTHER" id="PTHR12064">
    <property type="entry name" value="METAL TRANSPORTER CNNM"/>
    <property type="match status" value="1"/>
</dbReference>
<organism evidence="1 2">
    <name type="scientific">Durusdinium trenchii</name>
    <dbReference type="NCBI Taxonomy" id="1381693"/>
    <lineage>
        <taxon>Eukaryota</taxon>
        <taxon>Sar</taxon>
        <taxon>Alveolata</taxon>
        <taxon>Dinophyceae</taxon>
        <taxon>Suessiales</taxon>
        <taxon>Symbiodiniaceae</taxon>
        <taxon>Durusdinium</taxon>
    </lineage>
</organism>
<dbReference type="Proteomes" id="UP001642464">
    <property type="component" value="Unassembled WGS sequence"/>
</dbReference>
<accession>A0ABP0MFE5</accession>
<dbReference type="PANTHER" id="PTHR12064:SF94">
    <property type="entry name" value="UNEXTENDED PROTEIN"/>
    <property type="match status" value="1"/>
</dbReference>
<dbReference type="SUPFAM" id="SSF54631">
    <property type="entry name" value="CBS-domain pair"/>
    <property type="match status" value="1"/>
</dbReference>
<evidence type="ECO:0000313" key="2">
    <source>
        <dbReference type="Proteomes" id="UP001642464"/>
    </source>
</evidence>
<dbReference type="Gene3D" id="3.10.580.10">
    <property type="entry name" value="CBS-domain"/>
    <property type="match status" value="2"/>
</dbReference>
<dbReference type="InterPro" id="IPR045095">
    <property type="entry name" value="ACDP"/>
</dbReference>
<reference evidence="1 2" key="1">
    <citation type="submission" date="2024-02" db="EMBL/GenBank/DDBJ databases">
        <authorList>
            <person name="Chen Y."/>
            <person name="Shah S."/>
            <person name="Dougan E. K."/>
            <person name="Thang M."/>
            <person name="Chan C."/>
        </authorList>
    </citation>
    <scope>NUCLEOTIDE SEQUENCE [LARGE SCALE GENOMIC DNA]</scope>
</reference>
<protein>
    <submittedName>
        <fullName evidence="1">Metal transporter CNNM4 (Ancient conserved domain-containing protein 4) (Cyclin-M4)</fullName>
    </submittedName>
</protein>
<dbReference type="InterPro" id="IPR046342">
    <property type="entry name" value="CBS_dom_sf"/>
</dbReference>
<dbReference type="EMBL" id="CAXAMM010021602">
    <property type="protein sequence ID" value="CAK9050216.1"/>
    <property type="molecule type" value="Genomic_DNA"/>
</dbReference>
<proteinExistence type="predicted"/>
<evidence type="ECO:0000313" key="1">
    <source>
        <dbReference type="EMBL" id="CAK9050216.1"/>
    </source>
</evidence>
<name>A0ABP0MFE5_9DINO</name>